<keyword evidence="2" id="KW-1133">Transmembrane helix</keyword>
<feature type="region of interest" description="Disordered" evidence="1">
    <location>
        <begin position="1"/>
        <end position="25"/>
    </location>
</feature>
<feature type="compositionally biased region" description="Low complexity" evidence="1">
    <location>
        <begin position="14"/>
        <end position="25"/>
    </location>
</feature>
<feature type="compositionally biased region" description="Basic and acidic residues" evidence="1">
    <location>
        <begin position="144"/>
        <end position="176"/>
    </location>
</feature>
<feature type="region of interest" description="Disordered" evidence="1">
    <location>
        <begin position="137"/>
        <end position="176"/>
    </location>
</feature>
<keyword evidence="2" id="KW-0812">Transmembrane</keyword>
<gene>
    <name evidence="3" type="ORF">GTHE00462_LOCUS34484</name>
</gene>
<feature type="transmembrane region" description="Helical" evidence="2">
    <location>
        <begin position="182"/>
        <end position="199"/>
    </location>
</feature>
<evidence type="ECO:0000256" key="2">
    <source>
        <dbReference type="SAM" id="Phobius"/>
    </source>
</evidence>
<evidence type="ECO:0000313" key="3">
    <source>
        <dbReference type="EMBL" id="CAE2333147.1"/>
    </source>
</evidence>
<feature type="compositionally biased region" description="Polar residues" evidence="1">
    <location>
        <begin position="1"/>
        <end position="13"/>
    </location>
</feature>
<protein>
    <submittedName>
        <fullName evidence="3">Uncharacterized protein</fullName>
    </submittedName>
</protein>
<organism evidence="3">
    <name type="scientific">Guillardia theta</name>
    <name type="common">Cryptophyte</name>
    <name type="synonym">Cryptomonas phi</name>
    <dbReference type="NCBI Taxonomy" id="55529"/>
    <lineage>
        <taxon>Eukaryota</taxon>
        <taxon>Cryptophyceae</taxon>
        <taxon>Pyrenomonadales</taxon>
        <taxon>Geminigeraceae</taxon>
        <taxon>Guillardia</taxon>
    </lineage>
</organism>
<dbReference type="AlphaFoldDB" id="A0A7S4PEZ8"/>
<proteinExistence type="predicted"/>
<keyword evidence="2" id="KW-0472">Membrane</keyword>
<reference evidence="3" key="1">
    <citation type="submission" date="2021-01" db="EMBL/GenBank/DDBJ databases">
        <authorList>
            <person name="Corre E."/>
            <person name="Pelletier E."/>
            <person name="Niang G."/>
            <person name="Scheremetjew M."/>
            <person name="Finn R."/>
            <person name="Kale V."/>
            <person name="Holt S."/>
            <person name="Cochrane G."/>
            <person name="Meng A."/>
            <person name="Brown T."/>
            <person name="Cohen L."/>
        </authorList>
    </citation>
    <scope>NUCLEOTIDE SEQUENCE</scope>
    <source>
        <strain evidence="3">CCMP 2712</strain>
    </source>
</reference>
<sequence>MADRPTTNVPNRDSSGYPSAAASASPEPFPFPIPLPFFPFNQSPIQQQPLERPSSDFENRCLSCGNVLPPGGNDISCEFCLTASEGFANSFEHDIPGASHSGIIDPRSLKKLPEPPQARAKLPSIPEGANRVRLAAAAPGTRDAATHSVREPTQEHHDDRDREDVKGSRPTGKDLTPRKRSLFEYVGIAALALTLVLLLRRWRR</sequence>
<evidence type="ECO:0000256" key="1">
    <source>
        <dbReference type="SAM" id="MobiDB-lite"/>
    </source>
</evidence>
<name>A0A7S4PEZ8_GUITH</name>
<dbReference type="EMBL" id="HBKN01044037">
    <property type="protein sequence ID" value="CAE2333147.1"/>
    <property type="molecule type" value="Transcribed_RNA"/>
</dbReference>
<accession>A0A7S4PEZ8</accession>